<feature type="transmembrane region" description="Helical" evidence="1">
    <location>
        <begin position="12"/>
        <end position="34"/>
    </location>
</feature>
<protein>
    <submittedName>
        <fullName evidence="2">Uncharacterized protein</fullName>
    </submittedName>
</protein>
<sequence length="66" mass="6742">MPDDRAGAQRALGVFSVAGLAAVLAASATAYTVIKLAGATYLAFLGTHALIHSQGIRASPLFRRSA</sequence>
<keyword evidence="3" id="KW-1185">Reference proteome</keyword>
<evidence type="ECO:0000313" key="2">
    <source>
        <dbReference type="EMBL" id="MFF4527482.1"/>
    </source>
</evidence>
<organism evidence="2 3">
    <name type="scientific">Streptomyces bluensis</name>
    <dbReference type="NCBI Taxonomy" id="33897"/>
    <lineage>
        <taxon>Bacteria</taxon>
        <taxon>Bacillati</taxon>
        <taxon>Actinomycetota</taxon>
        <taxon>Actinomycetes</taxon>
        <taxon>Kitasatosporales</taxon>
        <taxon>Streptomycetaceae</taxon>
        <taxon>Streptomyces</taxon>
    </lineage>
</organism>
<dbReference type="RefSeq" id="WP_351081469.1">
    <property type="nucleotide sequence ID" value="NZ_JBEOZG010000013.1"/>
</dbReference>
<evidence type="ECO:0000313" key="3">
    <source>
        <dbReference type="Proteomes" id="UP001602058"/>
    </source>
</evidence>
<keyword evidence="1" id="KW-0472">Membrane</keyword>
<dbReference type="Proteomes" id="UP001602058">
    <property type="component" value="Unassembled WGS sequence"/>
</dbReference>
<proteinExistence type="predicted"/>
<evidence type="ECO:0000256" key="1">
    <source>
        <dbReference type="SAM" id="Phobius"/>
    </source>
</evidence>
<keyword evidence="1" id="KW-1133">Transmembrane helix</keyword>
<comment type="caution">
    <text evidence="2">The sequence shown here is derived from an EMBL/GenBank/DDBJ whole genome shotgun (WGS) entry which is preliminary data.</text>
</comment>
<accession>A0ABW6UVI8</accession>
<name>A0ABW6UVI8_9ACTN</name>
<gene>
    <name evidence="2" type="ORF">ACFY1D_39655</name>
</gene>
<reference evidence="2 3" key="1">
    <citation type="submission" date="2024-10" db="EMBL/GenBank/DDBJ databases">
        <title>The Natural Products Discovery Center: Release of the First 8490 Sequenced Strains for Exploring Actinobacteria Biosynthetic Diversity.</title>
        <authorList>
            <person name="Kalkreuter E."/>
            <person name="Kautsar S.A."/>
            <person name="Yang D."/>
            <person name="Bader C.D."/>
            <person name="Teijaro C.N."/>
            <person name="Fluegel L."/>
            <person name="Davis C.M."/>
            <person name="Simpson J.R."/>
            <person name="Lauterbach L."/>
            <person name="Steele A.D."/>
            <person name="Gui C."/>
            <person name="Meng S."/>
            <person name="Li G."/>
            <person name="Viehrig K."/>
            <person name="Ye F."/>
            <person name="Su P."/>
            <person name="Kiefer A.F."/>
            <person name="Nichols A."/>
            <person name="Cepeda A.J."/>
            <person name="Yan W."/>
            <person name="Fan B."/>
            <person name="Jiang Y."/>
            <person name="Adhikari A."/>
            <person name="Zheng C.-J."/>
            <person name="Schuster L."/>
            <person name="Cowan T.M."/>
            <person name="Smanski M.J."/>
            <person name="Chevrette M.G."/>
            <person name="De Carvalho L.P.S."/>
            <person name="Shen B."/>
        </authorList>
    </citation>
    <scope>NUCLEOTIDE SEQUENCE [LARGE SCALE GENOMIC DNA]</scope>
    <source>
        <strain evidence="2 3">NPDC001390</strain>
    </source>
</reference>
<keyword evidence="1" id="KW-0812">Transmembrane</keyword>
<dbReference type="EMBL" id="JBIAWJ010000038">
    <property type="protein sequence ID" value="MFF4527482.1"/>
    <property type="molecule type" value="Genomic_DNA"/>
</dbReference>